<sequence length="136" mass="15200">MDMAEINQRVIEQYRAGGEVTGMHRDRLVLLTTTGRVTGEPRTTPVFFLPDEESGGILVVASANAAPDDPDWYLNIEAEPHVRVEAPEETYEATAEIIDGEEHDQVWSSVVDRAGFFAEHQAKIEREIPVVRLVRA</sequence>
<dbReference type="InterPro" id="IPR004378">
    <property type="entry name" value="F420H2_quin_Rdtase"/>
</dbReference>
<dbReference type="OrthoDB" id="8225825at2"/>
<proteinExistence type="inferred from homology"/>
<evidence type="ECO:0000256" key="2">
    <source>
        <dbReference type="ARBA" id="ARBA00049106"/>
    </source>
</evidence>
<dbReference type="Gene3D" id="2.30.110.10">
    <property type="entry name" value="Electron Transport, Fmn-binding Protein, Chain A"/>
    <property type="match status" value="1"/>
</dbReference>
<dbReference type="RefSeq" id="WP_136424331.1">
    <property type="nucleotide sequence ID" value="NZ_SSSN01000005.1"/>
</dbReference>
<comment type="caution">
    <text evidence="3">The sequence shown here is derived from an EMBL/GenBank/DDBJ whole genome shotgun (WGS) entry which is preliminary data.</text>
</comment>
<dbReference type="GO" id="GO:0070967">
    <property type="term" value="F:coenzyme F420 binding"/>
    <property type="evidence" value="ECO:0007669"/>
    <property type="project" value="TreeGrafter"/>
</dbReference>
<reference evidence="3 4" key="1">
    <citation type="submission" date="2019-04" db="EMBL/GenBank/DDBJ databases">
        <authorList>
            <person name="Jiang L."/>
        </authorList>
    </citation>
    <scope>NUCLEOTIDE SEQUENCE [LARGE SCALE GENOMIC DNA]</scope>
    <source>
        <strain evidence="3 4">YIM 131861</strain>
    </source>
</reference>
<comment type="similarity">
    <text evidence="1">Belongs to the F420H(2)-dependent quinone reductase family.</text>
</comment>
<dbReference type="PANTHER" id="PTHR39428:SF1">
    <property type="entry name" value="F420H(2)-DEPENDENT QUINONE REDUCTASE RV1261C"/>
    <property type="match status" value="1"/>
</dbReference>
<evidence type="ECO:0000313" key="4">
    <source>
        <dbReference type="Proteomes" id="UP000307380"/>
    </source>
</evidence>
<name>A0A4S4FWP3_9MICO</name>
<gene>
    <name evidence="3" type="ORF">E6C70_09775</name>
</gene>
<accession>A0A4S4FWP3</accession>
<evidence type="ECO:0000313" key="3">
    <source>
        <dbReference type="EMBL" id="THG34532.1"/>
    </source>
</evidence>
<dbReference type="AlphaFoldDB" id="A0A4S4FWP3"/>
<dbReference type="EMBL" id="SSSN01000005">
    <property type="protein sequence ID" value="THG34532.1"/>
    <property type="molecule type" value="Genomic_DNA"/>
</dbReference>
<dbReference type="GO" id="GO:0016491">
    <property type="term" value="F:oxidoreductase activity"/>
    <property type="evidence" value="ECO:0007669"/>
    <property type="project" value="InterPro"/>
</dbReference>
<dbReference type="NCBIfam" id="TIGR00026">
    <property type="entry name" value="hi_GC_TIGR00026"/>
    <property type="match status" value="1"/>
</dbReference>
<dbReference type="Proteomes" id="UP000307380">
    <property type="component" value="Unassembled WGS sequence"/>
</dbReference>
<protein>
    <submittedName>
        <fullName evidence="3">Nitroreductase family deazaflavin-dependent oxidoreductase</fullName>
    </submittedName>
</protein>
<evidence type="ECO:0000256" key="1">
    <source>
        <dbReference type="ARBA" id="ARBA00008710"/>
    </source>
</evidence>
<organism evidence="3 4">
    <name type="scientific">Orlajensenia flava</name>
    <dbReference type="NCBI Taxonomy" id="2565934"/>
    <lineage>
        <taxon>Bacteria</taxon>
        <taxon>Bacillati</taxon>
        <taxon>Actinomycetota</taxon>
        <taxon>Actinomycetes</taxon>
        <taxon>Micrococcales</taxon>
        <taxon>Microbacteriaceae</taxon>
        <taxon>Orlajensenia</taxon>
    </lineage>
</organism>
<dbReference type="GO" id="GO:0005886">
    <property type="term" value="C:plasma membrane"/>
    <property type="evidence" value="ECO:0007669"/>
    <property type="project" value="TreeGrafter"/>
</dbReference>
<keyword evidence="4" id="KW-1185">Reference proteome</keyword>
<dbReference type="SUPFAM" id="SSF50475">
    <property type="entry name" value="FMN-binding split barrel"/>
    <property type="match status" value="1"/>
</dbReference>
<dbReference type="PANTHER" id="PTHR39428">
    <property type="entry name" value="F420H(2)-DEPENDENT QUINONE REDUCTASE RV1261C"/>
    <property type="match status" value="1"/>
</dbReference>
<dbReference type="Pfam" id="PF04075">
    <property type="entry name" value="F420H2_quin_red"/>
    <property type="match status" value="1"/>
</dbReference>
<comment type="catalytic activity">
    <reaction evidence="2">
        <text>oxidized coenzyme F420-(gamma-L-Glu)(n) + a quinol + H(+) = reduced coenzyme F420-(gamma-L-Glu)(n) + a quinone</text>
        <dbReference type="Rhea" id="RHEA:39663"/>
        <dbReference type="Rhea" id="RHEA-COMP:12939"/>
        <dbReference type="Rhea" id="RHEA-COMP:14378"/>
        <dbReference type="ChEBI" id="CHEBI:15378"/>
        <dbReference type="ChEBI" id="CHEBI:24646"/>
        <dbReference type="ChEBI" id="CHEBI:132124"/>
        <dbReference type="ChEBI" id="CHEBI:133980"/>
        <dbReference type="ChEBI" id="CHEBI:139511"/>
    </reaction>
</comment>
<dbReference type="InterPro" id="IPR012349">
    <property type="entry name" value="Split_barrel_FMN-bd"/>
</dbReference>